<feature type="transmembrane region" description="Helical" evidence="2">
    <location>
        <begin position="109"/>
        <end position="129"/>
    </location>
</feature>
<accession>A0ABU5IHQ2</accession>
<sequence>MDELQPQPASPASAGSASQAAAAAQADEARAGVDGPASDSLLDNVKQVLRDLPGLVSDRVHLLALELKRSGLALAQMVGLVVAAGVLLCTAWLALWTGIGIALVEAGVAWGWTLMLILLINLAAAWLAVKRVLALARYLALPATLRRLTLGPPSPVAPRAGAASGPYTHTTAGGVSDERAASAAGSTS</sequence>
<reference evidence="3 4" key="1">
    <citation type="submission" date="2023-11" db="EMBL/GenBank/DDBJ databases">
        <title>Draft genome of Azohydromonas lata strain H1 (DSM1123), a polyhydroxyalkanoate producer.</title>
        <authorList>
            <person name="Traversa D."/>
            <person name="D'Addabbo P."/>
            <person name="Pazzani C."/>
            <person name="Manzari C."/>
            <person name="Chiara M."/>
            <person name="Scrascia M."/>
        </authorList>
    </citation>
    <scope>NUCLEOTIDE SEQUENCE [LARGE SCALE GENOMIC DNA]</scope>
    <source>
        <strain evidence="3 4">H1</strain>
    </source>
</reference>
<keyword evidence="2" id="KW-0812">Transmembrane</keyword>
<dbReference type="EMBL" id="JAXOJX010000033">
    <property type="protein sequence ID" value="MDZ5458683.1"/>
    <property type="molecule type" value="Genomic_DNA"/>
</dbReference>
<proteinExistence type="predicted"/>
<keyword evidence="2" id="KW-0472">Membrane</keyword>
<feature type="region of interest" description="Disordered" evidence="1">
    <location>
        <begin position="156"/>
        <end position="188"/>
    </location>
</feature>
<feature type="region of interest" description="Disordered" evidence="1">
    <location>
        <begin position="1"/>
        <end position="35"/>
    </location>
</feature>
<evidence type="ECO:0000313" key="4">
    <source>
        <dbReference type="Proteomes" id="UP001293718"/>
    </source>
</evidence>
<comment type="caution">
    <text evidence="3">The sequence shown here is derived from an EMBL/GenBank/DDBJ whole genome shotgun (WGS) entry which is preliminary data.</text>
</comment>
<organism evidence="3 4">
    <name type="scientific">Azohydromonas lata</name>
    <dbReference type="NCBI Taxonomy" id="45677"/>
    <lineage>
        <taxon>Bacteria</taxon>
        <taxon>Pseudomonadati</taxon>
        <taxon>Pseudomonadota</taxon>
        <taxon>Betaproteobacteria</taxon>
        <taxon>Burkholderiales</taxon>
        <taxon>Sphaerotilaceae</taxon>
        <taxon>Azohydromonas</taxon>
    </lineage>
</organism>
<feature type="compositionally biased region" description="Low complexity" evidence="1">
    <location>
        <begin position="1"/>
        <end position="26"/>
    </location>
</feature>
<dbReference type="Pfam" id="PF07332">
    <property type="entry name" value="Phage_holin_3_6"/>
    <property type="match status" value="1"/>
</dbReference>
<gene>
    <name evidence="3" type="ORF">SM757_19060</name>
</gene>
<dbReference type="Proteomes" id="UP001293718">
    <property type="component" value="Unassembled WGS sequence"/>
</dbReference>
<dbReference type="InterPro" id="IPR009937">
    <property type="entry name" value="Phage_holin_3_6"/>
</dbReference>
<keyword evidence="4" id="KW-1185">Reference proteome</keyword>
<dbReference type="RefSeq" id="WP_066331116.1">
    <property type="nucleotide sequence ID" value="NZ_JAXOJX010000033.1"/>
</dbReference>
<evidence type="ECO:0000313" key="3">
    <source>
        <dbReference type="EMBL" id="MDZ5458683.1"/>
    </source>
</evidence>
<name>A0ABU5IHQ2_9BURK</name>
<feature type="transmembrane region" description="Helical" evidence="2">
    <location>
        <begin position="77"/>
        <end position="103"/>
    </location>
</feature>
<keyword evidence="2" id="KW-1133">Transmembrane helix</keyword>
<evidence type="ECO:0000256" key="1">
    <source>
        <dbReference type="SAM" id="MobiDB-lite"/>
    </source>
</evidence>
<evidence type="ECO:0000256" key="2">
    <source>
        <dbReference type="SAM" id="Phobius"/>
    </source>
</evidence>
<protein>
    <submittedName>
        <fullName evidence="3">Phage holin family protein</fullName>
    </submittedName>
</protein>